<dbReference type="InterPro" id="IPR013686">
    <property type="entry name" value="Polypept-transport_assoc_ShlB"/>
</dbReference>
<keyword evidence="1" id="KW-0472">Membrane</keyword>
<proteinExistence type="predicted"/>
<dbReference type="Gene3D" id="2.40.160.50">
    <property type="entry name" value="membrane protein fhac: a member of the omp85/tpsb transporter family"/>
    <property type="match status" value="1"/>
</dbReference>
<reference evidence="7" key="2">
    <citation type="journal article" date="2021" name="PeerJ">
        <title>Extensive microbial diversity within the chicken gut microbiome revealed by metagenomics and culture.</title>
        <authorList>
            <person name="Gilroy R."/>
            <person name="Ravi A."/>
            <person name="Getino M."/>
            <person name="Pursley I."/>
            <person name="Horton D.L."/>
            <person name="Alikhan N.F."/>
            <person name="Baker D."/>
            <person name="Gharbi K."/>
            <person name="Hall N."/>
            <person name="Watson M."/>
            <person name="Adriaenssens E.M."/>
            <person name="Foster-Nyarko E."/>
            <person name="Jarju S."/>
            <person name="Secka A."/>
            <person name="Antonio M."/>
            <person name="Oren A."/>
            <person name="Chaudhuri R.R."/>
            <person name="La Ragione R."/>
            <person name="Hildebrand F."/>
            <person name="Pallen M.J."/>
        </authorList>
    </citation>
    <scope>NUCLEOTIDE SEQUENCE</scope>
    <source>
        <strain evidence="7">6276</strain>
    </source>
</reference>
<comment type="caution">
    <text evidence="7">The sequence shown here is derived from an EMBL/GenBank/DDBJ whole genome shotgun (WGS) entry which is preliminary data.</text>
</comment>
<evidence type="ECO:0000259" key="6">
    <source>
        <dbReference type="Pfam" id="PF08479"/>
    </source>
</evidence>
<gene>
    <name evidence="7" type="ORF">IAC10_06760</name>
</gene>
<dbReference type="Pfam" id="PF03865">
    <property type="entry name" value="ShlB"/>
    <property type="match status" value="1"/>
</dbReference>
<evidence type="ECO:0000256" key="3">
    <source>
        <dbReference type="ARBA" id="ARBA00023237"/>
    </source>
</evidence>
<name>A0A9D1EZD3_9BACT</name>
<dbReference type="EMBL" id="DVIU01000135">
    <property type="protein sequence ID" value="HIS36315.1"/>
    <property type="molecule type" value="Genomic_DNA"/>
</dbReference>
<evidence type="ECO:0000256" key="4">
    <source>
        <dbReference type="SAM" id="SignalP"/>
    </source>
</evidence>
<feature type="domain" description="Haemolysin activator HlyB C-terminal" evidence="5">
    <location>
        <begin position="252"/>
        <end position="569"/>
    </location>
</feature>
<protein>
    <submittedName>
        <fullName evidence="7">ShlB/FhaC/HecB family hemolysin secretion/activation protein</fullName>
    </submittedName>
</protein>
<dbReference type="PANTHER" id="PTHR34597">
    <property type="entry name" value="SLR1661 PROTEIN"/>
    <property type="match status" value="1"/>
</dbReference>
<dbReference type="PANTHER" id="PTHR34597:SF1">
    <property type="entry name" value="HEME_HEMOPEXIN TRANSPORTER PROTEIN HUXB"/>
    <property type="match status" value="1"/>
</dbReference>
<feature type="domain" description="Polypeptide-transport-associated ShlB-type" evidence="6">
    <location>
        <begin position="117"/>
        <end position="189"/>
    </location>
</feature>
<dbReference type="InterPro" id="IPR051544">
    <property type="entry name" value="TPS_OM_transporter"/>
</dbReference>
<evidence type="ECO:0000313" key="8">
    <source>
        <dbReference type="Proteomes" id="UP000823928"/>
    </source>
</evidence>
<evidence type="ECO:0000259" key="5">
    <source>
        <dbReference type="Pfam" id="PF03865"/>
    </source>
</evidence>
<sequence length="654" mass="73604">MMEKNQMNINLSKAILGLCACFALAIPASVTPVFAAPDIPILNQIQMESGANYKHNTDSLEFKRDQQYLNEDYNRYERRKNAVENPSKENQVIKNYDPKGSLMQAQVEDIDTKGVYVNSVEVSPSEILTKEEIDNIIRPIIGKNVFIGDITSVVNQINQLYASKGFVTAKAFLPEQTVTNGNIYIELVESRVGNITVHQNKYTRDKYITDRLPQKKGDLFDIVELEKDILDFNRYNEGVNLSANLKAGEADGTTDIEITAHESFPFHVVGIMDNAGRYTTGNLRGGAMIYADSLFHNRDKLSIGSYFSGGSVSPFVDYNIPVNRKDGRVGFLFSSGLSKIRYGEFSDLDLRSKAYMYSLYYSQPIIRKPGFELKTYTALNYKRARTTMGFLNYFGIDDELGLDQVTSVDAALNLRKDTKYGIWYLNQGVSYAAPIFDNDSNYVKISGGAVRLHDFSHGFIGQMRANYQVIPNNKHIPYIDQFQAGGLATVRGYSEGLMIGKNGFYISNELMFPLLPREITSPRSKEKMSFIGKYIKGAVFADFGGVFPSTGEDYYDNNYFMASLGMGLRVQLPGDLTGRLYWGYPLINHSWESDHKIGRFHFELTMEPNFDALLRNRATAKAVKAQPLPPAEPVNNYDDIRHYDYFNDGGGGSL</sequence>
<evidence type="ECO:0000256" key="2">
    <source>
        <dbReference type="ARBA" id="ARBA00022692"/>
    </source>
</evidence>
<dbReference type="AlphaFoldDB" id="A0A9D1EZD3"/>
<reference evidence="7" key="1">
    <citation type="submission" date="2020-10" db="EMBL/GenBank/DDBJ databases">
        <authorList>
            <person name="Gilroy R."/>
        </authorList>
    </citation>
    <scope>NUCLEOTIDE SEQUENCE</scope>
    <source>
        <strain evidence="7">6276</strain>
    </source>
</reference>
<keyword evidence="2" id="KW-0812">Transmembrane</keyword>
<dbReference type="Gene3D" id="3.10.20.310">
    <property type="entry name" value="membrane protein fhac"/>
    <property type="match status" value="1"/>
</dbReference>
<dbReference type="GO" id="GO:0008320">
    <property type="term" value="F:protein transmembrane transporter activity"/>
    <property type="evidence" value="ECO:0007669"/>
    <property type="project" value="TreeGrafter"/>
</dbReference>
<organism evidence="7 8">
    <name type="scientific">Candidatus Scatousia excrementigallinarum</name>
    <dbReference type="NCBI Taxonomy" id="2840935"/>
    <lineage>
        <taxon>Bacteria</taxon>
        <taxon>Candidatus Scatousia</taxon>
    </lineage>
</organism>
<dbReference type="InterPro" id="IPR005565">
    <property type="entry name" value="Hemolysn_activator_HlyB_C"/>
</dbReference>
<keyword evidence="1" id="KW-1134">Transmembrane beta strand</keyword>
<evidence type="ECO:0000256" key="1">
    <source>
        <dbReference type="ARBA" id="ARBA00022452"/>
    </source>
</evidence>
<dbReference type="GO" id="GO:0046819">
    <property type="term" value="P:protein secretion by the type V secretion system"/>
    <property type="evidence" value="ECO:0007669"/>
    <property type="project" value="TreeGrafter"/>
</dbReference>
<feature type="signal peptide" evidence="4">
    <location>
        <begin position="1"/>
        <end position="35"/>
    </location>
</feature>
<accession>A0A9D1EZD3</accession>
<keyword evidence="4" id="KW-0732">Signal</keyword>
<keyword evidence="3" id="KW-0998">Cell outer membrane</keyword>
<dbReference type="GO" id="GO:0098046">
    <property type="term" value="C:type V protein secretion system complex"/>
    <property type="evidence" value="ECO:0007669"/>
    <property type="project" value="TreeGrafter"/>
</dbReference>
<dbReference type="Proteomes" id="UP000823928">
    <property type="component" value="Unassembled WGS sequence"/>
</dbReference>
<dbReference type="Pfam" id="PF08479">
    <property type="entry name" value="POTRA_2"/>
    <property type="match status" value="1"/>
</dbReference>
<feature type="chain" id="PRO_5039391546" evidence="4">
    <location>
        <begin position="36"/>
        <end position="654"/>
    </location>
</feature>
<evidence type="ECO:0000313" key="7">
    <source>
        <dbReference type="EMBL" id="HIS36315.1"/>
    </source>
</evidence>